<dbReference type="NCBIfam" id="TIGR01681">
    <property type="entry name" value="HAD-SF-IIIC"/>
    <property type="match status" value="1"/>
</dbReference>
<dbReference type="Proteomes" id="UP000319219">
    <property type="component" value="Unassembled WGS sequence"/>
</dbReference>
<dbReference type="NCBIfam" id="TIGR01686">
    <property type="entry name" value="FkbH"/>
    <property type="match status" value="1"/>
</dbReference>
<dbReference type="SUPFAM" id="SSF56784">
    <property type="entry name" value="HAD-like"/>
    <property type="match status" value="1"/>
</dbReference>
<dbReference type="InterPro" id="IPR010033">
    <property type="entry name" value="HAD_SF_ppase_IIIC"/>
</dbReference>
<proteinExistence type="predicted"/>
<accession>A0ABY3AXL5</accession>
<reference evidence="1 2" key="1">
    <citation type="submission" date="2019-07" db="EMBL/GenBank/DDBJ databases">
        <title>Paenibacillus ottowii sp. nov. isolated from a fermentation system processing bovine manure.</title>
        <authorList>
            <person name="Velazquez L.F."/>
            <person name="Rajbanshi S."/>
            <person name="Guan S."/>
            <person name="Hinchee M."/>
            <person name="Welsh A."/>
        </authorList>
    </citation>
    <scope>NUCLEOTIDE SEQUENCE [LARGE SCALE GENOMIC DNA]</scope>
    <source>
        <strain evidence="1 2">MS2379</strain>
    </source>
</reference>
<sequence length="628" mass="72758">MEIHELARKIRRLSRGDDTSNTDILLALRQLKTYEELDVVGHALEKVSPVMIGIQPRKLKTLKIAIVSNFIAQPIISSLRTLLLIQEISPEFYLAEYNQIAFELSNPHSRLANFKPQMILCLLDEQFLLPQDWDTLNSDYIRSHGREQLDTLYKMLDQYNTWQPSTFVLNTIPINSIDLSSIISFKHKALWGRLWRELNGRLLEFSELLPSAYVLDLEMLLMNHPGLLRDERMHYYASIAWHNDVFLLVAQEVASLSRAYLGLSKKCLVLDLDNTLWGGVIGDDGPANIQLGSLYPGNCFVNLQRIAKRLKQQGVILAVCSKNEFSIVEEALENHPEMLLRQTDFSIMQVNWEPKNENIRYLANQLNIGLDSLVFIDDSPFERQLVASTIPEVTVIDIGTEPALYLNSLLETGYFNVLQTTETDQNRTEMYRMQVERKAFSKSFSSPEEYLKQLEICVNIFEADEYSMPRLMQLNLRTNQFNMTKNQYTEAYNLQNQKEGLVSLLGFTCKDRFGQEGIIGGVWINKQPNHWVIQNFMMSCRVFSRKIEYAVLQYIVDEATRCRIQYIEAEYRHTSKNHIVSDFYTNAGFHMIRQEDEHTQYRINLPISGSLQPAWIQVRSEKGEMHNV</sequence>
<organism evidence="1 2">
    <name type="scientific">Paenibacillus ottowii</name>
    <dbReference type="NCBI Taxonomy" id="2315729"/>
    <lineage>
        <taxon>Bacteria</taxon>
        <taxon>Bacillati</taxon>
        <taxon>Bacillota</taxon>
        <taxon>Bacilli</taxon>
        <taxon>Bacillales</taxon>
        <taxon>Paenibacillaceae</taxon>
        <taxon>Paenibacillus</taxon>
    </lineage>
</organism>
<keyword evidence="2" id="KW-1185">Reference proteome</keyword>
<dbReference type="InterPro" id="IPR010037">
    <property type="entry name" value="FkbH_domain"/>
</dbReference>
<protein>
    <submittedName>
        <fullName evidence="1">HAD-IIIC family phosphatase</fullName>
    </submittedName>
</protein>
<dbReference type="InterPro" id="IPR023214">
    <property type="entry name" value="HAD_sf"/>
</dbReference>
<gene>
    <name evidence="1" type="ORF">FKV70_25495</name>
</gene>
<evidence type="ECO:0000313" key="2">
    <source>
        <dbReference type="Proteomes" id="UP000319219"/>
    </source>
</evidence>
<evidence type="ECO:0000313" key="1">
    <source>
        <dbReference type="EMBL" id="TQR92279.1"/>
    </source>
</evidence>
<dbReference type="InterPro" id="IPR036514">
    <property type="entry name" value="SGNH_hydro_sf"/>
</dbReference>
<dbReference type="EMBL" id="VIJZ01000021">
    <property type="protein sequence ID" value="TQR92279.1"/>
    <property type="molecule type" value="Genomic_DNA"/>
</dbReference>
<comment type="caution">
    <text evidence="1">The sequence shown here is derived from an EMBL/GenBank/DDBJ whole genome shotgun (WGS) entry which is preliminary data.</text>
</comment>
<name>A0ABY3AXL5_9BACL</name>
<dbReference type="Gene3D" id="3.40.50.1110">
    <property type="entry name" value="SGNH hydrolase"/>
    <property type="match status" value="1"/>
</dbReference>
<dbReference type="Gene3D" id="3.40.50.1000">
    <property type="entry name" value="HAD superfamily/HAD-like"/>
    <property type="match status" value="1"/>
</dbReference>
<dbReference type="InterPro" id="IPR036412">
    <property type="entry name" value="HAD-like_sf"/>
</dbReference>
<dbReference type="RefSeq" id="WP_142614942.1">
    <property type="nucleotide sequence ID" value="NZ_VIJZ01000021.1"/>
</dbReference>